<dbReference type="Proteomes" id="UP000603865">
    <property type="component" value="Unassembled WGS sequence"/>
</dbReference>
<evidence type="ECO:0008006" key="3">
    <source>
        <dbReference type="Google" id="ProtNLM"/>
    </source>
</evidence>
<comment type="caution">
    <text evidence="1">The sequence shown here is derived from an EMBL/GenBank/DDBJ whole genome shotgun (WGS) entry which is preliminary data.</text>
</comment>
<reference evidence="1" key="2">
    <citation type="submission" date="2020-09" db="EMBL/GenBank/DDBJ databases">
        <authorList>
            <person name="Sun Q."/>
            <person name="Ohkuma M."/>
        </authorList>
    </citation>
    <scope>NUCLEOTIDE SEQUENCE</scope>
    <source>
        <strain evidence="1">JCM 31311</strain>
    </source>
</reference>
<protein>
    <recommendedName>
        <fullName evidence="3">DUF3006 domain-containing protein</fullName>
    </recommendedName>
</protein>
<dbReference type="AlphaFoldDB" id="A0A918C122"/>
<accession>A0A918C122</accession>
<evidence type="ECO:0000313" key="2">
    <source>
        <dbReference type="Proteomes" id="UP000603865"/>
    </source>
</evidence>
<reference evidence="1" key="1">
    <citation type="journal article" date="2014" name="Int. J. Syst. Evol. Microbiol.">
        <title>Complete genome sequence of Corynebacterium casei LMG S-19264T (=DSM 44701T), isolated from a smear-ripened cheese.</title>
        <authorList>
            <consortium name="US DOE Joint Genome Institute (JGI-PGF)"/>
            <person name="Walter F."/>
            <person name="Albersmeier A."/>
            <person name="Kalinowski J."/>
            <person name="Ruckert C."/>
        </authorList>
    </citation>
    <scope>NUCLEOTIDE SEQUENCE</scope>
    <source>
        <strain evidence="1">JCM 31311</strain>
    </source>
</reference>
<organism evidence="1 2">
    <name type="scientific">Deinococcus ruber</name>
    <dbReference type="NCBI Taxonomy" id="1848197"/>
    <lineage>
        <taxon>Bacteria</taxon>
        <taxon>Thermotogati</taxon>
        <taxon>Deinococcota</taxon>
        <taxon>Deinococci</taxon>
        <taxon>Deinococcales</taxon>
        <taxon>Deinococcaceae</taxon>
        <taxon>Deinococcus</taxon>
    </lineage>
</organism>
<evidence type="ECO:0000313" key="1">
    <source>
        <dbReference type="EMBL" id="GGR01871.1"/>
    </source>
</evidence>
<sequence length="106" mass="11407">MAAADLSAHSGLSSPSQTILITIDVFDQESGMVEVEDSLGRNFELPAAWLPDAAEGLAYRVHPGADGVRFEPLPGGARELRERSKQTLLEFSDEHEGDSDSGQKQP</sequence>
<proteinExistence type="predicted"/>
<name>A0A918C122_9DEIO</name>
<dbReference type="RefSeq" id="WP_189088767.1">
    <property type="nucleotide sequence ID" value="NZ_BMQL01000005.1"/>
</dbReference>
<keyword evidence="2" id="KW-1185">Reference proteome</keyword>
<dbReference type="EMBL" id="BMQL01000005">
    <property type="protein sequence ID" value="GGR01871.1"/>
    <property type="molecule type" value="Genomic_DNA"/>
</dbReference>
<gene>
    <name evidence="1" type="ORF">GCM10008957_13430</name>
</gene>